<proteinExistence type="predicted"/>
<accession>A0A9D1SLZ3</accession>
<evidence type="ECO:0000256" key="3">
    <source>
        <dbReference type="ARBA" id="ARBA00022679"/>
    </source>
</evidence>
<dbReference type="AlphaFoldDB" id="A0A9D1SLZ3"/>
<comment type="caution">
    <text evidence="6">The sequence shown here is derived from an EMBL/GenBank/DDBJ whole genome shotgun (WGS) entry which is preliminary data.</text>
</comment>
<sequence length="322" mass="37078">MQAYLNILDDILNSDTTIRENRTGIPDIGLSAGAVFEHNMDMGFPLLTTKKMGLKNIATELEFFLRGITDKKWLQDRKCNIWNEWANPIKVEQTYNLKAHELLAKGLSLSDAQKTSIRNKIMDTERDLGPIYGFQWRHFGGQYQWDENRITKNPEDNFDPNHPGIDQVKNAIDKIKNNPNDRRILVSASNPIDIYQMALPPCHVMHQLVVRNGKLSLIWTQRSCDAFLGLPYNIASYALLLLLYAKESGLKPGILKGELHDVHIYTNHINQVKEQLKRTPYKLPTVEIPDKNWQGMLNWSANDGFILKNYICHERLRGEVAR</sequence>
<dbReference type="InterPro" id="IPR036926">
    <property type="entry name" value="Thymidate_synth/dCMP_Mease_sf"/>
</dbReference>
<dbReference type="InterPro" id="IPR000398">
    <property type="entry name" value="Thymidylate_synthase"/>
</dbReference>
<gene>
    <name evidence="6" type="primary">thyA</name>
    <name evidence="6" type="ORF">IAC63_00655</name>
</gene>
<organism evidence="6 7">
    <name type="scientific">Candidatus Enterousia avicola</name>
    <dbReference type="NCBI Taxonomy" id="2840787"/>
    <lineage>
        <taxon>Bacteria</taxon>
        <taxon>Pseudomonadati</taxon>
        <taxon>Pseudomonadota</taxon>
        <taxon>Alphaproteobacteria</taxon>
        <taxon>Candidatus Enterousia</taxon>
    </lineage>
</organism>
<dbReference type="EC" id="2.1.1.45" evidence="1 4"/>
<dbReference type="InterPro" id="IPR045097">
    <property type="entry name" value="Thymidate_synth/dCMP_Mease"/>
</dbReference>
<dbReference type="PANTHER" id="PTHR11548:SF1">
    <property type="entry name" value="THYMIDYLATE SYNTHASE 1"/>
    <property type="match status" value="1"/>
</dbReference>
<keyword evidence="3 6" id="KW-0808">Transferase</keyword>
<evidence type="ECO:0000313" key="7">
    <source>
        <dbReference type="Proteomes" id="UP000824142"/>
    </source>
</evidence>
<dbReference type="GO" id="GO:0006231">
    <property type="term" value="P:dTMP biosynthetic process"/>
    <property type="evidence" value="ECO:0007669"/>
    <property type="project" value="InterPro"/>
</dbReference>
<evidence type="ECO:0000256" key="4">
    <source>
        <dbReference type="NCBIfam" id="TIGR03284"/>
    </source>
</evidence>
<dbReference type="GO" id="GO:0004799">
    <property type="term" value="F:thymidylate synthase activity"/>
    <property type="evidence" value="ECO:0007669"/>
    <property type="project" value="UniProtKB-UniRule"/>
</dbReference>
<dbReference type="EMBL" id="DVNO01000005">
    <property type="protein sequence ID" value="HIU65136.1"/>
    <property type="molecule type" value="Genomic_DNA"/>
</dbReference>
<evidence type="ECO:0000256" key="1">
    <source>
        <dbReference type="ARBA" id="ARBA00011947"/>
    </source>
</evidence>
<reference evidence="6" key="1">
    <citation type="submission" date="2020-10" db="EMBL/GenBank/DDBJ databases">
        <authorList>
            <person name="Gilroy R."/>
        </authorList>
    </citation>
    <scope>NUCLEOTIDE SEQUENCE</scope>
    <source>
        <strain evidence="6">CHK136-897</strain>
    </source>
</reference>
<dbReference type="Proteomes" id="UP000824142">
    <property type="component" value="Unassembled WGS sequence"/>
</dbReference>
<dbReference type="NCBIfam" id="TIGR03284">
    <property type="entry name" value="thym_sym"/>
    <property type="match status" value="1"/>
</dbReference>
<dbReference type="CDD" id="cd00351">
    <property type="entry name" value="TS_Pyrimidine_HMase"/>
    <property type="match status" value="1"/>
</dbReference>
<evidence type="ECO:0000313" key="6">
    <source>
        <dbReference type="EMBL" id="HIU65136.1"/>
    </source>
</evidence>
<name>A0A9D1SLZ3_9PROT</name>
<reference evidence="6" key="2">
    <citation type="journal article" date="2021" name="PeerJ">
        <title>Extensive microbial diversity within the chicken gut microbiome revealed by metagenomics and culture.</title>
        <authorList>
            <person name="Gilroy R."/>
            <person name="Ravi A."/>
            <person name="Getino M."/>
            <person name="Pursley I."/>
            <person name="Horton D.L."/>
            <person name="Alikhan N.F."/>
            <person name="Baker D."/>
            <person name="Gharbi K."/>
            <person name="Hall N."/>
            <person name="Watson M."/>
            <person name="Adriaenssens E.M."/>
            <person name="Foster-Nyarko E."/>
            <person name="Jarju S."/>
            <person name="Secka A."/>
            <person name="Antonio M."/>
            <person name="Oren A."/>
            <person name="Chaudhuri R.R."/>
            <person name="La Ragione R."/>
            <person name="Hildebrand F."/>
            <person name="Pallen M.J."/>
        </authorList>
    </citation>
    <scope>NUCLEOTIDE SEQUENCE</scope>
    <source>
        <strain evidence="6">CHK136-897</strain>
    </source>
</reference>
<dbReference type="GO" id="GO:0032259">
    <property type="term" value="P:methylation"/>
    <property type="evidence" value="ECO:0007669"/>
    <property type="project" value="UniProtKB-KW"/>
</dbReference>
<evidence type="ECO:0000256" key="2">
    <source>
        <dbReference type="ARBA" id="ARBA00022603"/>
    </source>
</evidence>
<dbReference type="PRINTS" id="PR00108">
    <property type="entry name" value="THYMDSNTHASE"/>
</dbReference>
<keyword evidence="2 6" id="KW-0489">Methyltransferase</keyword>
<dbReference type="Gene3D" id="3.30.572.10">
    <property type="entry name" value="Thymidylate synthase/dCMP hydroxymethylase domain"/>
    <property type="match status" value="1"/>
</dbReference>
<dbReference type="SUPFAM" id="SSF55831">
    <property type="entry name" value="Thymidylate synthase/dCMP hydroxymethylase"/>
    <property type="match status" value="1"/>
</dbReference>
<dbReference type="InterPro" id="IPR023451">
    <property type="entry name" value="Thymidate_synth/dCMP_Mease_dom"/>
</dbReference>
<evidence type="ECO:0000259" key="5">
    <source>
        <dbReference type="Pfam" id="PF00303"/>
    </source>
</evidence>
<dbReference type="GO" id="GO:0005829">
    <property type="term" value="C:cytosol"/>
    <property type="evidence" value="ECO:0007669"/>
    <property type="project" value="TreeGrafter"/>
</dbReference>
<dbReference type="PANTHER" id="PTHR11548">
    <property type="entry name" value="THYMIDYLATE SYNTHASE 1"/>
    <property type="match status" value="1"/>
</dbReference>
<feature type="domain" description="Thymidylate synthase/dCMP hydroxymethylase" evidence="5">
    <location>
        <begin position="2"/>
        <end position="321"/>
    </location>
</feature>
<protein>
    <recommendedName>
        <fullName evidence="1 4">Thymidylate synthase</fullName>
        <ecNumber evidence="1 4">2.1.1.45</ecNumber>
    </recommendedName>
</protein>
<dbReference type="Pfam" id="PF00303">
    <property type="entry name" value="Thymidylat_synt"/>
    <property type="match status" value="1"/>
</dbReference>